<feature type="transmembrane region" description="Helical" evidence="1">
    <location>
        <begin position="78"/>
        <end position="96"/>
    </location>
</feature>
<gene>
    <name evidence="2" type="ORF">O0V09_10345</name>
</gene>
<proteinExistence type="predicted"/>
<comment type="caution">
    <text evidence="2">The sequence shown here is derived from an EMBL/GenBank/DDBJ whole genome shotgun (WGS) entry which is preliminary data.</text>
</comment>
<feature type="transmembrane region" description="Helical" evidence="1">
    <location>
        <begin position="137"/>
        <end position="157"/>
    </location>
</feature>
<feature type="transmembrane region" description="Helical" evidence="1">
    <location>
        <begin position="102"/>
        <end position="125"/>
    </location>
</feature>
<protein>
    <submittedName>
        <fullName evidence="2">MFS transporter</fullName>
    </submittedName>
</protein>
<dbReference type="Proteomes" id="UP001069090">
    <property type="component" value="Unassembled WGS sequence"/>
</dbReference>
<evidence type="ECO:0000256" key="1">
    <source>
        <dbReference type="SAM" id="Phobius"/>
    </source>
</evidence>
<keyword evidence="1" id="KW-1133">Transmembrane helix</keyword>
<dbReference type="EMBL" id="JAPTGG010000007">
    <property type="protein sequence ID" value="MCZ0865603.1"/>
    <property type="molecule type" value="Genomic_DNA"/>
</dbReference>
<feature type="transmembrane region" description="Helical" evidence="1">
    <location>
        <begin position="204"/>
        <end position="224"/>
    </location>
</feature>
<feature type="transmembrane region" description="Helical" evidence="1">
    <location>
        <begin position="268"/>
        <end position="288"/>
    </location>
</feature>
<feature type="transmembrane region" description="Helical" evidence="1">
    <location>
        <begin position="294"/>
        <end position="313"/>
    </location>
</feature>
<organism evidence="2 3">
    <name type="scientific">Dasania phycosphaerae</name>
    <dbReference type="NCBI Taxonomy" id="2950436"/>
    <lineage>
        <taxon>Bacteria</taxon>
        <taxon>Pseudomonadati</taxon>
        <taxon>Pseudomonadota</taxon>
        <taxon>Gammaproteobacteria</taxon>
        <taxon>Cellvibrionales</taxon>
        <taxon>Spongiibacteraceae</taxon>
        <taxon>Dasania</taxon>
    </lineage>
</organism>
<keyword evidence="1" id="KW-0812">Transmembrane</keyword>
<dbReference type="Gene3D" id="1.20.1250.20">
    <property type="entry name" value="MFS general substrate transporter like domains"/>
    <property type="match status" value="1"/>
</dbReference>
<evidence type="ECO:0000313" key="3">
    <source>
        <dbReference type="Proteomes" id="UP001069090"/>
    </source>
</evidence>
<feature type="transmembrane region" description="Helical" evidence="1">
    <location>
        <begin position="163"/>
        <end position="183"/>
    </location>
</feature>
<dbReference type="SUPFAM" id="SSF103473">
    <property type="entry name" value="MFS general substrate transporter"/>
    <property type="match status" value="1"/>
</dbReference>
<feature type="transmembrane region" description="Helical" evidence="1">
    <location>
        <begin position="12"/>
        <end position="31"/>
    </location>
</feature>
<reference evidence="2 3" key="1">
    <citation type="submission" date="2022-12" db="EMBL/GenBank/DDBJ databases">
        <title>Dasania phycosphaerae sp. nov., isolated from particulate material of the south coast of Korea.</title>
        <authorList>
            <person name="Jiang Y."/>
        </authorList>
    </citation>
    <scope>NUCLEOTIDE SEQUENCE [LARGE SCALE GENOMIC DNA]</scope>
    <source>
        <strain evidence="2 3">GY-19</strain>
    </source>
</reference>
<evidence type="ECO:0000313" key="2">
    <source>
        <dbReference type="EMBL" id="MCZ0865603.1"/>
    </source>
</evidence>
<sequence length="384" mass="39745">MSTEALAIKSPLVIAAVVFMTVVSAAGFLLLPLLVGTVSSALSFNDKELGYLSSFVLLASAISSVGAVFWVRKINWRLAGAVSFGFMILGHSVAIFSEQAMLTVLALALASFGGGSAYSLMLTVLSDSSQPDRNFGFSIAAQVAFQVLGLALLPGLIAQTGLLGLLTVLLLLDFVAMLAVLLLPGAGKTVSQLIKLSSIMQPGSLLALMGCFFFFFNVGCYWTYIERMGAASGLAASFMGWGLSIGVAVGIAGALLAAWKGERYGRGIPLAIGAVGTVIAVLMLAGVITEALFIASAALYNFVWNYSLAYQYAAVNAVDRSGCSVAVAPAFHSMGAALGPGLAALLMVQGDFSAVLWLITVSVLLSLCCFVMAFALGKKTLAVI</sequence>
<dbReference type="AlphaFoldDB" id="A0A9J6RM56"/>
<name>A0A9J6RM56_9GAMM</name>
<dbReference type="InterPro" id="IPR036259">
    <property type="entry name" value="MFS_trans_sf"/>
</dbReference>
<feature type="transmembrane region" description="Helical" evidence="1">
    <location>
        <begin position="354"/>
        <end position="376"/>
    </location>
</feature>
<accession>A0A9J6RM56</accession>
<feature type="transmembrane region" description="Helical" evidence="1">
    <location>
        <begin position="51"/>
        <end position="71"/>
    </location>
</feature>
<feature type="transmembrane region" description="Helical" evidence="1">
    <location>
        <begin position="230"/>
        <end position="256"/>
    </location>
</feature>
<keyword evidence="3" id="KW-1185">Reference proteome</keyword>
<feature type="transmembrane region" description="Helical" evidence="1">
    <location>
        <begin position="325"/>
        <end position="348"/>
    </location>
</feature>
<dbReference type="RefSeq" id="WP_258331748.1">
    <property type="nucleotide sequence ID" value="NZ_JAPTGG010000007.1"/>
</dbReference>
<keyword evidence="1" id="KW-0472">Membrane</keyword>